<dbReference type="EMBL" id="QKUF01000012">
    <property type="protein sequence ID" value="PZW27388.1"/>
    <property type="molecule type" value="Genomic_DNA"/>
</dbReference>
<keyword evidence="2" id="KW-1185">Reference proteome</keyword>
<evidence type="ECO:0000313" key="2">
    <source>
        <dbReference type="Proteomes" id="UP000248806"/>
    </source>
</evidence>
<accession>A0A326U5Y6</accession>
<sequence length="54" mass="6332">MLVPSDRRKPVYGYTLPCQTLLDTWLFLCYLADGRYGREVKNPPLFIHQAECEN</sequence>
<proteinExistence type="predicted"/>
<dbReference type="AlphaFoldDB" id="A0A326U5Y6"/>
<name>A0A326U5Y6_THEHA</name>
<comment type="caution">
    <text evidence="1">The sequence shown here is derived from an EMBL/GenBank/DDBJ whole genome shotgun (WGS) entry which is preliminary data.</text>
</comment>
<evidence type="ECO:0000313" key="1">
    <source>
        <dbReference type="EMBL" id="PZW27388.1"/>
    </source>
</evidence>
<reference evidence="1 2" key="1">
    <citation type="submission" date="2018-06" db="EMBL/GenBank/DDBJ databases">
        <title>Genomic Encyclopedia of Archaeal and Bacterial Type Strains, Phase II (KMG-II): from individual species to whole genera.</title>
        <authorList>
            <person name="Goeker M."/>
        </authorList>
    </citation>
    <scope>NUCLEOTIDE SEQUENCE [LARGE SCALE GENOMIC DNA]</scope>
    <source>
        <strain evidence="1 2">ATCC BAA-1881</strain>
    </source>
</reference>
<gene>
    <name evidence="1" type="ORF">EI42_03474</name>
</gene>
<protein>
    <submittedName>
        <fullName evidence="1">Uncharacterized protein</fullName>
    </submittedName>
</protein>
<organism evidence="1 2">
    <name type="scientific">Thermosporothrix hazakensis</name>
    <dbReference type="NCBI Taxonomy" id="644383"/>
    <lineage>
        <taxon>Bacteria</taxon>
        <taxon>Bacillati</taxon>
        <taxon>Chloroflexota</taxon>
        <taxon>Ktedonobacteria</taxon>
        <taxon>Ktedonobacterales</taxon>
        <taxon>Thermosporotrichaceae</taxon>
        <taxon>Thermosporothrix</taxon>
    </lineage>
</organism>
<dbReference type="Proteomes" id="UP000248806">
    <property type="component" value="Unassembled WGS sequence"/>
</dbReference>